<proteinExistence type="predicted"/>
<organism evidence="2 3">
    <name type="scientific">Penaeus vannamei</name>
    <name type="common">Whiteleg shrimp</name>
    <name type="synonym">Litopenaeus vannamei</name>
    <dbReference type="NCBI Taxonomy" id="6689"/>
    <lineage>
        <taxon>Eukaryota</taxon>
        <taxon>Metazoa</taxon>
        <taxon>Ecdysozoa</taxon>
        <taxon>Arthropoda</taxon>
        <taxon>Crustacea</taxon>
        <taxon>Multicrustacea</taxon>
        <taxon>Malacostraca</taxon>
        <taxon>Eumalacostraca</taxon>
        <taxon>Eucarida</taxon>
        <taxon>Decapoda</taxon>
        <taxon>Dendrobranchiata</taxon>
        <taxon>Penaeoidea</taxon>
        <taxon>Penaeidae</taxon>
        <taxon>Penaeus</taxon>
    </lineage>
</organism>
<reference evidence="2 3" key="2">
    <citation type="submission" date="2019-01" db="EMBL/GenBank/DDBJ databases">
        <title>The decoding of complex shrimp genome reveals the adaptation for benthos swimmer, frequently molting mechanism and breeding impact on genome.</title>
        <authorList>
            <person name="Sun Y."/>
            <person name="Gao Y."/>
            <person name="Yu Y."/>
        </authorList>
    </citation>
    <scope>NUCLEOTIDE SEQUENCE [LARGE SCALE GENOMIC DNA]</scope>
    <source>
        <tissue evidence="2">Muscle</tissue>
    </source>
</reference>
<name>A0A423U8J6_PENVA</name>
<gene>
    <name evidence="2" type="ORF">C7M84_021659</name>
</gene>
<accession>A0A423U8J6</accession>
<evidence type="ECO:0000313" key="2">
    <source>
        <dbReference type="EMBL" id="ROT84981.1"/>
    </source>
</evidence>
<evidence type="ECO:0000256" key="1">
    <source>
        <dbReference type="SAM" id="MobiDB-lite"/>
    </source>
</evidence>
<feature type="compositionally biased region" description="Basic and acidic residues" evidence="1">
    <location>
        <begin position="51"/>
        <end position="73"/>
    </location>
</feature>
<protein>
    <submittedName>
        <fullName evidence="2">LRR domain-containing protein</fullName>
    </submittedName>
</protein>
<sequence length="149" mass="17426">MPECSGHLYWSQQQLPEYMQNLKEQLREELKSTTGDRRAILEAELLRLHEDRRRALTDKDKDRDGRLRRELDRLSSSSYTGSLTLKQRMEIQRRLGMAGTSNSTGSASSSPRNHRRRGHRRQMSDPKIFSSISPIKEDKDLEKELERVS</sequence>
<dbReference type="Proteomes" id="UP000283509">
    <property type="component" value="Unassembled WGS sequence"/>
</dbReference>
<comment type="caution">
    <text evidence="2">The sequence shown here is derived from an EMBL/GenBank/DDBJ whole genome shotgun (WGS) entry which is preliminary data.</text>
</comment>
<feature type="region of interest" description="Disordered" evidence="1">
    <location>
        <begin position="51"/>
        <end position="149"/>
    </location>
</feature>
<dbReference type="EMBL" id="QCYY01000458">
    <property type="protein sequence ID" value="ROT84981.1"/>
    <property type="molecule type" value="Genomic_DNA"/>
</dbReference>
<feature type="compositionally biased region" description="Basic residues" evidence="1">
    <location>
        <begin position="112"/>
        <end position="121"/>
    </location>
</feature>
<evidence type="ECO:0000313" key="3">
    <source>
        <dbReference type="Proteomes" id="UP000283509"/>
    </source>
</evidence>
<reference evidence="2 3" key="1">
    <citation type="submission" date="2018-04" db="EMBL/GenBank/DDBJ databases">
        <authorList>
            <person name="Zhang X."/>
            <person name="Yuan J."/>
            <person name="Li F."/>
            <person name="Xiang J."/>
        </authorList>
    </citation>
    <scope>NUCLEOTIDE SEQUENCE [LARGE SCALE GENOMIC DNA]</scope>
    <source>
        <tissue evidence="2">Muscle</tissue>
    </source>
</reference>
<dbReference type="STRING" id="6689.A0A423U8J6"/>
<feature type="compositionally biased region" description="Low complexity" evidence="1">
    <location>
        <begin position="98"/>
        <end position="110"/>
    </location>
</feature>
<dbReference type="OrthoDB" id="6377452at2759"/>
<feature type="compositionally biased region" description="Low complexity" evidence="1">
    <location>
        <begin position="74"/>
        <end position="85"/>
    </location>
</feature>
<keyword evidence="3" id="KW-1185">Reference proteome</keyword>
<feature type="compositionally biased region" description="Basic and acidic residues" evidence="1">
    <location>
        <begin position="135"/>
        <end position="149"/>
    </location>
</feature>
<dbReference type="AlphaFoldDB" id="A0A423U8J6"/>